<dbReference type="NCBIfam" id="NF001030">
    <property type="entry name" value="PRK00110.1"/>
    <property type="match status" value="1"/>
</dbReference>
<dbReference type="NCBIfam" id="NF009044">
    <property type="entry name" value="PRK12378.1"/>
    <property type="match status" value="1"/>
</dbReference>
<dbReference type="InterPro" id="IPR049083">
    <property type="entry name" value="TACO1_YebC_N"/>
</dbReference>
<dbReference type="NCBIfam" id="TIGR01033">
    <property type="entry name" value="YebC/PmpR family DNA-binding transcriptional regulator"/>
    <property type="match status" value="1"/>
</dbReference>
<evidence type="ECO:0000259" key="8">
    <source>
        <dbReference type="Pfam" id="PF20772"/>
    </source>
</evidence>
<dbReference type="Pfam" id="PF01709">
    <property type="entry name" value="Transcrip_reg"/>
    <property type="match status" value="1"/>
</dbReference>
<sequence length="247" mass="27137">MAGHSHYKNMVRHKNAVDAKRGKLFSKLSRYIIIAAQAGGGDPAMNLRLRYAIDKARSVSMPKENIERAIKRGTGELDGVNYAEVLYECYGPGNVAVLVDVLTDNRNRTNGEIKKILERAGTEPGKPGSVLYLFDRKGFFAIDAAKHPDEDALMAVALEAGADDLKREGDTFEIVCDPSSFSAVQDALKKAGVETTEAEVKYLPKAQKEIDVETGKKVIRFMDALDDHDDVQNVYIDAVLTEDMAAE</sequence>
<dbReference type="Pfam" id="PF20772">
    <property type="entry name" value="TACO1_YebC_N"/>
    <property type="match status" value="1"/>
</dbReference>
<dbReference type="InterPro" id="IPR048300">
    <property type="entry name" value="TACO1_YebC-like_2nd/3rd_dom"/>
</dbReference>
<proteinExistence type="inferred from homology"/>
<keyword evidence="4 6" id="KW-0238">DNA-binding</keyword>
<keyword evidence="5 6" id="KW-0804">Transcription</keyword>
<gene>
    <name evidence="9" type="ORF">FTUN_3453</name>
</gene>
<dbReference type="AlphaFoldDB" id="A0A6M5YPA9"/>
<keyword evidence="10" id="KW-1185">Reference proteome</keyword>
<dbReference type="RefSeq" id="WP_171471578.1">
    <property type="nucleotide sequence ID" value="NZ_CP053452.2"/>
</dbReference>
<dbReference type="FunFam" id="1.10.10.200:FF:000002">
    <property type="entry name" value="Probable transcriptional regulatory protein CLM62_37755"/>
    <property type="match status" value="1"/>
</dbReference>
<dbReference type="GO" id="GO:0005829">
    <property type="term" value="C:cytosol"/>
    <property type="evidence" value="ECO:0007669"/>
    <property type="project" value="TreeGrafter"/>
</dbReference>
<evidence type="ECO:0000256" key="5">
    <source>
        <dbReference type="ARBA" id="ARBA00023163"/>
    </source>
</evidence>
<keyword evidence="2 6" id="KW-0963">Cytoplasm</keyword>
<feature type="domain" description="TACO1/YebC-like second and third" evidence="7">
    <location>
        <begin position="82"/>
        <end position="236"/>
    </location>
</feature>
<dbReference type="InterPro" id="IPR029072">
    <property type="entry name" value="YebC-like"/>
</dbReference>
<dbReference type="InterPro" id="IPR017856">
    <property type="entry name" value="Integrase-like_N"/>
</dbReference>
<dbReference type="GO" id="GO:0006355">
    <property type="term" value="P:regulation of DNA-templated transcription"/>
    <property type="evidence" value="ECO:0007669"/>
    <property type="project" value="UniProtKB-UniRule"/>
</dbReference>
<evidence type="ECO:0000313" key="10">
    <source>
        <dbReference type="Proteomes" id="UP000503447"/>
    </source>
</evidence>
<dbReference type="FunFam" id="3.30.70.980:FF:000002">
    <property type="entry name" value="Probable transcriptional regulatory protein YebC"/>
    <property type="match status" value="1"/>
</dbReference>
<evidence type="ECO:0000259" key="7">
    <source>
        <dbReference type="Pfam" id="PF01709"/>
    </source>
</evidence>
<dbReference type="Gene3D" id="1.10.10.200">
    <property type="match status" value="1"/>
</dbReference>
<dbReference type="GO" id="GO:0003677">
    <property type="term" value="F:DNA binding"/>
    <property type="evidence" value="ECO:0007669"/>
    <property type="project" value="UniProtKB-UniRule"/>
</dbReference>
<evidence type="ECO:0000256" key="4">
    <source>
        <dbReference type="ARBA" id="ARBA00023125"/>
    </source>
</evidence>
<dbReference type="Gene3D" id="3.30.70.980">
    <property type="match status" value="2"/>
</dbReference>
<name>A0A6M5YPA9_9BACT</name>
<comment type="similarity">
    <text evidence="1 6">Belongs to the TACO1 family.</text>
</comment>
<feature type="domain" description="TACO1/YebC-like N-terminal" evidence="8">
    <location>
        <begin position="5"/>
        <end position="76"/>
    </location>
</feature>
<dbReference type="PANTHER" id="PTHR12532:SF6">
    <property type="entry name" value="TRANSCRIPTIONAL REGULATORY PROTEIN YEBC-RELATED"/>
    <property type="match status" value="1"/>
</dbReference>
<dbReference type="Proteomes" id="UP000503447">
    <property type="component" value="Chromosome"/>
</dbReference>
<evidence type="ECO:0000256" key="3">
    <source>
        <dbReference type="ARBA" id="ARBA00023015"/>
    </source>
</evidence>
<accession>A0A6M5YPA9</accession>
<dbReference type="EMBL" id="CP053452">
    <property type="protein sequence ID" value="QJW95899.1"/>
    <property type="molecule type" value="Genomic_DNA"/>
</dbReference>
<reference evidence="10" key="1">
    <citation type="submission" date="2020-05" db="EMBL/GenBank/DDBJ databases">
        <title>Frigoriglobus tundricola gen. nov., sp. nov., a psychrotolerant cellulolytic planctomycete of the family Gemmataceae with two divergent copies of 16S rRNA gene.</title>
        <authorList>
            <person name="Kulichevskaya I.S."/>
            <person name="Ivanova A.A."/>
            <person name="Naumoff D.G."/>
            <person name="Beletsky A.V."/>
            <person name="Rijpstra W.I.C."/>
            <person name="Sinninghe Damste J.S."/>
            <person name="Mardanov A.V."/>
            <person name="Ravin N.V."/>
            <person name="Dedysh S.N."/>
        </authorList>
    </citation>
    <scope>NUCLEOTIDE SEQUENCE [LARGE SCALE GENOMIC DNA]</scope>
    <source>
        <strain evidence="10">PL17</strain>
    </source>
</reference>
<keyword evidence="3 6" id="KW-0805">Transcription regulation</keyword>
<evidence type="ECO:0000256" key="1">
    <source>
        <dbReference type="ARBA" id="ARBA00008724"/>
    </source>
</evidence>
<comment type="subcellular location">
    <subcellularLocation>
        <location evidence="6">Cytoplasm</location>
    </subcellularLocation>
</comment>
<dbReference type="PANTHER" id="PTHR12532">
    <property type="entry name" value="TRANSLATIONAL ACTIVATOR OF CYTOCHROME C OXIDASE 1"/>
    <property type="match status" value="1"/>
</dbReference>
<evidence type="ECO:0000256" key="6">
    <source>
        <dbReference type="HAMAP-Rule" id="MF_00693"/>
    </source>
</evidence>
<protein>
    <recommendedName>
        <fullName evidence="6">Probable transcriptional regulatory protein FTUN_3453</fullName>
    </recommendedName>
</protein>
<dbReference type="HAMAP" id="MF_00693">
    <property type="entry name" value="Transcrip_reg_TACO1"/>
    <property type="match status" value="1"/>
</dbReference>
<dbReference type="InterPro" id="IPR002876">
    <property type="entry name" value="Transcrip_reg_TACO1-like"/>
</dbReference>
<dbReference type="KEGG" id="ftj:FTUN_3453"/>
<organism evidence="9 10">
    <name type="scientific">Frigoriglobus tundricola</name>
    <dbReference type="NCBI Taxonomy" id="2774151"/>
    <lineage>
        <taxon>Bacteria</taxon>
        <taxon>Pseudomonadati</taxon>
        <taxon>Planctomycetota</taxon>
        <taxon>Planctomycetia</taxon>
        <taxon>Gemmatales</taxon>
        <taxon>Gemmataceae</taxon>
        <taxon>Frigoriglobus</taxon>
    </lineage>
</organism>
<dbReference type="InterPro" id="IPR026564">
    <property type="entry name" value="Transcrip_reg_TACO1-like_dom3"/>
</dbReference>
<evidence type="ECO:0000256" key="2">
    <source>
        <dbReference type="ARBA" id="ARBA00022490"/>
    </source>
</evidence>
<dbReference type="SUPFAM" id="SSF75625">
    <property type="entry name" value="YebC-like"/>
    <property type="match status" value="1"/>
</dbReference>
<evidence type="ECO:0000313" key="9">
    <source>
        <dbReference type="EMBL" id="QJW95899.1"/>
    </source>
</evidence>